<gene>
    <name evidence="1" type="ORF">CLIB1444_09S02740</name>
</gene>
<reference evidence="1" key="1">
    <citation type="submission" date="2022-06" db="EMBL/GenBank/DDBJ databases">
        <authorList>
            <person name="Legras J.-L."/>
            <person name="Devillers H."/>
            <person name="Grondin C."/>
        </authorList>
    </citation>
    <scope>NUCLEOTIDE SEQUENCE</scope>
    <source>
        <strain evidence="1">CLIB 1444</strain>
    </source>
</reference>
<evidence type="ECO:0000313" key="2">
    <source>
        <dbReference type="Proteomes" id="UP001152531"/>
    </source>
</evidence>
<sequence length="695" mass="78923">MFKKKQLSVIEELRETYDDCVNLTLKNIMYEEQDRLEDSLKGWKSLHTSLLFKLELFEKNLTKMSKEEVAIFQELKSIRDQNVKHLIRVQLKLDELNKKKPVKVIPPPKMSVPSLRNGGIRNFNSQPKKQMVKTLRNAGNSNSSTGPKEKHQANMAANLSWQKPKKDELFGDFDQDFEIKNWEKIQSDEEVNLIDLDPGMSSYSASNLNTPGMNEINRSMENLLKPKNLRVTKSNPNLLERPEKLERESNPSSPNNSILQSRNFSSDESPVNSPINSMKDKKYVYKQPQPMNLNKLMKQTKKKASSSPSIAVAQNYSSSSVPTIQTSSSIPVKKTNVKKNITYNYVPAKPKKQSVRKESPSPEPVSDESDDFKFTDPLLNPKVQDEILKSIRGIDYESGKQILNDIVVHGDEVFWDDIVGLDQAKNSLKEAVVYPFLRPDLFKGLREPIRGMLLFGPPGTGKTMLARAVATESKSTFFSITSSTITSKYLGESEKLVKAMFQLAKKLSPSIVFIDEIDSLLGSRSEGEIESIRRIKNEFLIQWSELSSSTAKETNELNSQVLILGATNLPWSIDEAARRRFVKKQYIPLPEDETRKSQIIKLLKYQNNELSEDDFKQLIDLTKKFSGSDITSLCKDSAMGPLRSLGELLLSTPTEEIRPINIEDFKNSLKYIKPSVSEDSLKKYEEWSIKFGSGI</sequence>
<organism evidence="1 2">
    <name type="scientific">[Candida] jaroonii</name>
    <dbReference type="NCBI Taxonomy" id="467808"/>
    <lineage>
        <taxon>Eukaryota</taxon>
        <taxon>Fungi</taxon>
        <taxon>Dikarya</taxon>
        <taxon>Ascomycota</taxon>
        <taxon>Saccharomycotina</taxon>
        <taxon>Pichiomycetes</taxon>
        <taxon>Debaryomycetaceae</taxon>
        <taxon>Yamadazyma</taxon>
    </lineage>
</organism>
<comment type="caution">
    <text evidence="1">The sequence shown here is derived from an EMBL/GenBank/DDBJ whole genome shotgun (WGS) entry which is preliminary data.</text>
</comment>
<proteinExistence type="predicted"/>
<keyword evidence="2" id="KW-1185">Reference proteome</keyword>
<name>A0ACA9YBR7_9ASCO</name>
<protein>
    <submittedName>
        <fullName evidence="1">Protein Sap1p</fullName>
    </submittedName>
</protein>
<accession>A0ACA9YBR7</accession>
<dbReference type="Proteomes" id="UP001152531">
    <property type="component" value="Unassembled WGS sequence"/>
</dbReference>
<evidence type="ECO:0000313" key="1">
    <source>
        <dbReference type="EMBL" id="CAH6722400.1"/>
    </source>
</evidence>
<dbReference type="EMBL" id="CALSDN010000009">
    <property type="protein sequence ID" value="CAH6722400.1"/>
    <property type="molecule type" value="Genomic_DNA"/>
</dbReference>